<dbReference type="GO" id="GO:0004092">
    <property type="term" value="F:carnitine O-acetyltransferase activity"/>
    <property type="evidence" value="ECO:0007669"/>
    <property type="project" value="TreeGrafter"/>
</dbReference>
<name>A0A820LJ83_9BILA</name>
<feature type="binding site" evidence="13">
    <location>
        <position position="1190"/>
    </location>
    <ligand>
        <name>Ni(2+)</name>
        <dbReference type="ChEBI" id="CHEBI:49786"/>
        <note>for nickel-dependent acireductone dioxygenase activity</note>
    </ligand>
</feature>
<evidence type="ECO:0000256" key="8">
    <source>
        <dbReference type="ARBA" id="ARBA00023002"/>
    </source>
</evidence>
<dbReference type="CDD" id="cd02232">
    <property type="entry name" value="cupin_ARD"/>
    <property type="match status" value="1"/>
</dbReference>
<comment type="cofactor">
    <cofactor evidence="17">
        <name>Mn(2+)</name>
        <dbReference type="ChEBI" id="CHEBI:29035"/>
    </cofactor>
</comment>
<reference evidence="22" key="1">
    <citation type="submission" date="2021-02" db="EMBL/GenBank/DDBJ databases">
        <authorList>
            <person name="Nowell W R."/>
        </authorList>
    </citation>
    <scope>NUCLEOTIDE SEQUENCE</scope>
</reference>
<feature type="disulfide bond" evidence="18">
    <location>
        <begin position="180"/>
        <end position="194"/>
    </location>
</feature>
<dbReference type="FunFam" id="2.60.120.10:FF:000099">
    <property type="entry name" value="1,2-dihydroxy-3-keto-5-methylthiopentene dioxygenase"/>
    <property type="match status" value="1"/>
</dbReference>
<dbReference type="UniPathway" id="UPA00378"/>
<feature type="binding site" evidence="15">
    <location>
        <position position="901"/>
    </location>
    <ligand>
        <name>(R)-carnitine</name>
        <dbReference type="ChEBI" id="CHEBI:16347"/>
    </ligand>
</feature>
<comment type="pathway">
    <text evidence="13">Amino-acid biosynthesis; L-methionine biosynthesis via salvage pathway; L-methionine from S-methyl-5-thio-alpha-D-ribose 1-phosphate: step 5/6.</text>
</comment>
<evidence type="ECO:0000256" key="19">
    <source>
        <dbReference type="PIRSR" id="PIRSR607754-4"/>
    </source>
</evidence>
<dbReference type="GO" id="GO:0016151">
    <property type="term" value="F:nickel cation binding"/>
    <property type="evidence" value="ECO:0007669"/>
    <property type="project" value="UniProtKB-UniRule"/>
</dbReference>
<feature type="binding site" evidence="16">
    <location>
        <position position="284"/>
    </location>
    <ligand>
        <name>substrate</name>
    </ligand>
</feature>
<dbReference type="EC" id="1.13.11.54" evidence="13"/>
<dbReference type="GO" id="GO:0010308">
    <property type="term" value="F:acireductone dioxygenase (Ni2+-requiring) activity"/>
    <property type="evidence" value="ECO:0007669"/>
    <property type="project" value="UniProtKB-UniRule"/>
</dbReference>
<dbReference type="PANTHER" id="PTHR22589:SF103">
    <property type="entry name" value="CARNITINE O-ACETYL-TRANSFERASE, ISOFORM A-RELATED"/>
    <property type="match status" value="1"/>
</dbReference>
<keyword evidence="18" id="KW-1015">Disulfide bond</keyword>
<dbReference type="Gene3D" id="2.60.120.10">
    <property type="entry name" value="Jelly Rolls"/>
    <property type="match status" value="1"/>
</dbReference>
<keyword evidence="2 13" id="KW-0963">Cytoplasm</keyword>
<comment type="similarity">
    <text evidence="1">Belongs to the carnitine/choline acetyltransferase family.</text>
</comment>
<dbReference type="InterPro" id="IPR039551">
    <property type="entry name" value="Cho/carn_acyl_trans"/>
</dbReference>
<dbReference type="AlphaFoldDB" id="A0A820LJ83"/>
<comment type="caution">
    <text evidence="22">The sequence shown here is derived from an EMBL/GenBank/DDBJ whole genome shotgun (WGS) entry which is preliminary data.</text>
</comment>
<feature type="binding site" evidence="13">
    <location>
        <position position="1151"/>
    </location>
    <ligand>
        <name>Ni(2+)</name>
        <dbReference type="ChEBI" id="CHEBI:49786"/>
        <note>for nickel-dependent acireductone dioxygenase activity</note>
    </ligand>
</feature>
<evidence type="ECO:0000256" key="16">
    <source>
        <dbReference type="PIRSR" id="PIRSR607754-1"/>
    </source>
</evidence>
<dbReference type="GO" id="GO:0010309">
    <property type="term" value="F:acireductone dioxygenase [iron(II)-requiring] activity"/>
    <property type="evidence" value="ECO:0007669"/>
    <property type="project" value="UniProtKB-UniRule"/>
</dbReference>
<evidence type="ECO:0000256" key="14">
    <source>
        <dbReference type="PIRSR" id="PIRSR600542-1"/>
    </source>
</evidence>
<feature type="binding site" evidence="16">
    <location>
        <begin position="213"/>
        <end position="217"/>
    </location>
    <ligand>
        <name>substrate</name>
    </ligand>
</feature>
<feature type="binding site" evidence="16">
    <location>
        <begin position="107"/>
        <end position="111"/>
    </location>
    <ligand>
        <name>substrate</name>
    </ligand>
</feature>
<evidence type="ECO:0000256" key="12">
    <source>
        <dbReference type="ARBA" id="ARBA00023315"/>
    </source>
</evidence>
<keyword evidence="11 13" id="KW-0539">Nucleus</keyword>
<evidence type="ECO:0000256" key="20">
    <source>
        <dbReference type="SAM" id="SignalP"/>
    </source>
</evidence>
<feature type="binding site" evidence="13">
    <location>
        <position position="1147"/>
    </location>
    <ligand>
        <name>Fe(2+)</name>
        <dbReference type="ChEBI" id="CHEBI:29033"/>
        <note>for iron-dependent acireductone dioxygenase activity</note>
    </ligand>
</feature>
<dbReference type="InterPro" id="IPR023213">
    <property type="entry name" value="CAT-like_dom_sf"/>
</dbReference>
<feature type="binding site" evidence="13">
    <location>
        <position position="1151"/>
    </location>
    <ligand>
        <name>Fe(2+)</name>
        <dbReference type="ChEBI" id="CHEBI:29033"/>
        <note>for iron-dependent acireductone dioxygenase activity</note>
    </ligand>
</feature>
<evidence type="ECO:0000256" key="15">
    <source>
        <dbReference type="PIRSR" id="PIRSR600542-2"/>
    </source>
</evidence>
<evidence type="ECO:0000256" key="11">
    <source>
        <dbReference type="ARBA" id="ARBA00023242"/>
    </source>
</evidence>
<feature type="signal peptide" evidence="20">
    <location>
        <begin position="1"/>
        <end position="20"/>
    </location>
</feature>
<feature type="binding site" evidence="15">
    <location>
        <position position="892"/>
    </location>
    <ligand>
        <name>CoA</name>
        <dbReference type="ChEBI" id="CHEBI:57287"/>
    </ligand>
</feature>
<protein>
    <recommendedName>
        <fullName evidence="13">Acireductone dioxygenase</fullName>
    </recommendedName>
    <alternativeName>
        <fullName evidence="13">Acireductone dioxygenase (Fe(2+)-requiring)</fullName>
        <shortName evidence="13">ARD'</shortName>
        <shortName evidence="13">Fe-ARD</shortName>
        <ecNumber evidence="13">1.13.11.54</ecNumber>
    </alternativeName>
    <alternativeName>
        <fullName evidence="13">Acireductone dioxygenase (Ni(2+)-requiring)</fullName>
        <shortName evidence="13">ARD</shortName>
        <shortName evidence="13">Ni-ARD</shortName>
        <ecNumber evidence="13">1.13.11.53</ecNumber>
    </alternativeName>
</protein>
<dbReference type="SUPFAM" id="SSF52777">
    <property type="entry name" value="CoA-dependent acyltransferases"/>
    <property type="match status" value="2"/>
</dbReference>
<feature type="domain" description="Choline/carnitine acyltransferase" evidence="21">
    <location>
        <begin position="475"/>
        <end position="1045"/>
    </location>
</feature>
<evidence type="ECO:0000313" key="22">
    <source>
        <dbReference type="EMBL" id="CAF4358188.1"/>
    </source>
</evidence>
<dbReference type="GO" id="GO:0016020">
    <property type="term" value="C:membrane"/>
    <property type="evidence" value="ECO:0007669"/>
    <property type="project" value="InterPro"/>
</dbReference>
<feature type="chain" id="PRO_5032671931" description="Acireductone dioxygenase" evidence="20">
    <location>
        <begin position="21"/>
        <end position="1237"/>
    </location>
</feature>
<feature type="binding site" evidence="15">
    <location>
        <position position="855"/>
    </location>
    <ligand>
        <name>CoA</name>
        <dbReference type="ChEBI" id="CHEBI:57287"/>
    </ligand>
</feature>
<dbReference type="Pfam" id="PF00755">
    <property type="entry name" value="Carn_acyltransf"/>
    <property type="match status" value="1"/>
</dbReference>
<feature type="binding site" evidence="15">
    <location>
        <begin position="859"/>
        <end position="866"/>
    </location>
    <ligand>
        <name>CoA</name>
        <dbReference type="ChEBI" id="CHEBI:57287"/>
    </ligand>
</feature>
<feature type="disulfide bond" evidence="18">
    <location>
        <begin position="268"/>
        <end position="271"/>
    </location>
</feature>
<feature type="binding site" evidence="16">
    <location>
        <position position="138"/>
    </location>
    <ligand>
        <name>substrate</name>
    </ligand>
</feature>
<dbReference type="PANTHER" id="PTHR22589">
    <property type="entry name" value="CARNITINE O-ACYLTRANSFERASE"/>
    <property type="match status" value="1"/>
</dbReference>
<keyword evidence="6 13" id="KW-0479">Metal-binding</keyword>
<feature type="binding site" evidence="13">
    <location>
        <position position="1147"/>
    </location>
    <ligand>
        <name>Ni(2+)</name>
        <dbReference type="ChEBI" id="CHEBI:49786"/>
        <note>for nickel-dependent acireductone dioxygenase activity</note>
    </ligand>
</feature>
<keyword evidence="8 13" id="KW-0560">Oxidoreductase</keyword>
<dbReference type="InterPro" id="IPR004313">
    <property type="entry name" value="ARD"/>
</dbReference>
<comment type="subcellular location">
    <subcellularLocation>
        <location evidence="13">Cytoplasm</location>
    </subcellularLocation>
    <subcellularLocation>
        <location evidence="13">Nucleus</location>
    </subcellularLocation>
</comment>
<dbReference type="GO" id="GO:0005795">
    <property type="term" value="C:Golgi stack"/>
    <property type="evidence" value="ECO:0007669"/>
    <property type="project" value="InterPro"/>
</dbReference>
<dbReference type="GO" id="GO:0009312">
    <property type="term" value="P:oligosaccharide biosynthetic process"/>
    <property type="evidence" value="ECO:0007669"/>
    <property type="project" value="InterPro"/>
</dbReference>
<dbReference type="GO" id="GO:0019254">
    <property type="term" value="P:carnitine metabolic process, CoA-linked"/>
    <property type="evidence" value="ECO:0007669"/>
    <property type="project" value="TreeGrafter"/>
</dbReference>
<dbReference type="Gene3D" id="3.90.550.10">
    <property type="entry name" value="Spore Coat Polysaccharide Biosynthesis Protein SpsA, Chain A"/>
    <property type="match status" value="1"/>
</dbReference>
<dbReference type="SUPFAM" id="SSF51182">
    <property type="entry name" value="RmlC-like cupins"/>
    <property type="match status" value="1"/>
</dbReference>
<feature type="glycosylation site" description="N-linked (GlcNAc...) asparagine" evidence="19">
    <location>
        <position position="69"/>
    </location>
</feature>
<evidence type="ECO:0000256" key="6">
    <source>
        <dbReference type="ARBA" id="ARBA00022723"/>
    </source>
</evidence>
<dbReference type="InterPro" id="IPR011051">
    <property type="entry name" value="RmlC_Cupin_sf"/>
</dbReference>
<dbReference type="GO" id="GO:0019509">
    <property type="term" value="P:L-methionine salvage from methylthioadenosine"/>
    <property type="evidence" value="ECO:0007669"/>
    <property type="project" value="UniProtKB-UniRule"/>
</dbReference>
<dbReference type="EC" id="1.13.11.53" evidence="13"/>
<comment type="catalytic activity">
    <reaction evidence="13">
        <text>1,2-dihydroxy-5-(methylsulfanyl)pent-1-en-3-one + O2 = 3-(methylsulfanyl)propanoate + CO + formate + 2 H(+)</text>
        <dbReference type="Rhea" id="RHEA:14161"/>
        <dbReference type="ChEBI" id="CHEBI:15378"/>
        <dbReference type="ChEBI" id="CHEBI:15379"/>
        <dbReference type="ChEBI" id="CHEBI:15740"/>
        <dbReference type="ChEBI" id="CHEBI:17245"/>
        <dbReference type="ChEBI" id="CHEBI:49016"/>
        <dbReference type="ChEBI" id="CHEBI:49252"/>
        <dbReference type="EC" id="1.13.11.53"/>
    </reaction>
</comment>
<evidence type="ECO:0000256" key="5">
    <source>
        <dbReference type="ARBA" id="ARBA00022679"/>
    </source>
</evidence>
<dbReference type="InterPro" id="IPR014710">
    <property type="entry name" value="RmlC-like_jellyroll"/>
</dbReference>
<feature type="disulfide bond" evidence="18">
    <location>
        <begin position="362"/>
        <end position="370"/>
    </location>
</feature>
<dbReference type="Gene3D" id="3.30.559.10">
    <property type="entry name" value="Chloramphenicol acetyltransferase-like domain"/>
    <property type="match status" value="1"/>
</dbReference>
<evidence type="ECO:0000256" key="9">
    <source>
        <dbReference type="ARBA" id="ARBA00023004"/>
    </source>
</evidence>
<dbReference type="GO" id="GO:0005506">
    <property type="term" value="F:iron ion binding"/>
    <property type="evidence" value="ECO:0007669"/>
    <property type="project" value="UniProtKB-UniRule"/>
</dbReference>
<feature type="binding site" evidence="15">
    <location>
        <position position="942"/>
    </location>
    <ligand>
        <name>CoA</name>
        <dbReference type="ChEBI" id="CHEBI:57287"/>
    </ligand>
</feature>
<feature type="binding site" evidence="15">
    <location>
        <position position="993"/>
    </location>
    <ligand>
        <name>CoA</name>
        <dbReference type="ChEBI" id="CHEBI:57287"/>
    </ligand>
</feature>
<gene>
    <name evidence="22" type="ORF">TSG867_LOCUS10021</name>
</gene>
<evidence type="ECO:0000256" key="7">
    <source>
        <dbReference type="ARBA" id="ARBA00022964"/>
    </source>
</evidence>
<evidence type="ECO:0000256" key="3">
    <source>
        <dbReference type="ARBA" id="ARBA00022596"/>
    </source>
</evidence>
<keyword evidence="20" id="KW-0732">Signal</keyword>
<evidence type="ECO:0000313" key="23">
    <source>
        <dbReference type="Proteomes" id="UP000663862"/>
    </source>
</evidence>
<dbReference type="Pfam" id="PF05060">
    <property type="entry name" value="MGAT2"/>
    <property type="match status" value="1"/>
</dbReference>
<dbReference type="Proteomes" id="UP000663862">
    <property type="component" value="Unassembled WGS sequence"/>
</dbReference>
<evidence type="ECO:0000256" key="4">
    <source>
        <dbReference type="ARBA" id="ARBA00022605"/>
    </source>
</evidence>
<dbReference type="GO" id="GO:0005634">
    <property type="term" value="C:nucleus"/>
    <property type="evidence" value="ECO:0007669"/>
    <property type="project" value="UniProtKB-SubCell"/>
</dbReference>
<organism evidence="22 23">
    <name type="scientific">Rotaria socialis</name>
    <dbReference type="NCBI Taxonomy" id="392032"/>
    <lineage>
        <taxon>Eukaryota</taxon>
        <taxon>Metazoa</taxon>
        <taxon>Spiralia</taxon>
        <taxon>Gnathifera</taxon>
        <taxon>Rotifera</taxon>
        <taxon>Eurotatoria</taxon>
        <taxon>Bdelloidea</taxon>
        <taxon>Philodinida</taxon>
        <taxon>Philodinidae</taxon>
        <taxon>Rotaria</taxon>
    </lineage>
</organism>
<feature type="binding site" evidence="13">
    <location>
        <position position="1190"/>
    </location>
    <ligand>
        <name>Fe(2+)</name>
        <dbReference type="ChEBI" id="CHEBI:29033"/>
        <note>for iron-dependent acireductone dioxygenase activity</note>
    </ligand>
</feature>
<keyword evidence="17" id="KW-0464">Manganese</keyword>
<comment type="cofactor">
    <cofactor evidence="13">
        <name>Fe(2+)</name>
        <dbReference type="ChEBI" id="CHEBI:29033"/>
    </cofactor>
    <cofactor evidence="13">
        <name>Ni(2+)</name>
        <dbReference type="ChEBI" id="CHEBI:49786"/>
    </cofactor>
    <text evidence="13">Binds either 1 Fe or Ni cation per monomer. Iron-binding promotes an acireductone dioxygenase reaction producing 2-keto-4-methylthiobutyrate, while nickel-binding promotes an acireductone dioxygenase reaction producing 3-(methylsulfanyl)propanoate.</text>
</comment>
<proteinExistence type="inferred from homology"/>
<dbReference type="SUPFAM" id="SSF53448">
    <property type="entry name" value="Nucleotide-diphospho-sugar transferases"/>
    <property type="match status" value="1"/>
</dbReference>
<keyword evidence="9 13" id="KW-0408">Iron</keyword>
<feature type="binding site" evidence="17">
    <location>
        <position position="246"/>
    </location>
    <ligand>
        <name>Mn(2+)</name>
        <dbReference type="ChEBI" id="CHEBI:29035"/>
    </ligand>
</feature>
<evidence type="ECO:0000256" key="1">
    <source>
        <dbReference type="ARBA" id="ARBA00005232"/>
    </source>
</evidence>
<feature type="binding site" evidence="13">
    <location>
        <position position="1145"/>
    </location>
    <ligand>
        <name>Ni(2+)</name>
        <dbReference type="ChEBI" id="CHEBI:49786"/>
        <note>for nickel-dependent acireductone dioxygenase activity</note>
    </ligand>
</feature>
<evidence type="ECO:0000256" key="2">
    <source>
        <dbReference type="ARBA" id="ARBA00022490"/>
    </source>
</evidence>
<comment type="similarity">
    <text evidence="13">Belongs to the acireductone dioxygenase (ARD) family.</text>
</comment>
<dbReference type="InterPro" id="IPR027496">
    <property type="entry name" value="ARD_euk"/>
</dbReference>
<dbReference type="InterPro" id="IPR000542">
    <property type="entry name" value="Carn_acyl_trans"/>
</dbReference>
<dbReference type="InterPro" id="IPR042231">
    <property type="entry name" value="Cho/carn_acyl_trans_2"/>
</dbReference>
<comment type="function">
    <text evidence="13">Catalyzes 2 different reactions between oxygen and the acireductone 1,2-dihydroxy-3-keto-5-methylthiopentene (DHK-MTPene) depending upon the metal bound in the active site. Fe-containing acireductone dioxygenase (Fe-ARD) produces formate and 2-keto-4-methylthiobutyrate (KMTB), the alpha-ketoacid precursor of methionine in the methionine recycle pathway. Ni-containing acireductone dioxygenase (Ni-ARD) produces methylthiopropionate, carbon monoxide and formate, and does not lie on the methionine recycle pathway.</text>
</comment>
<dbReference type="GO" id="GO:0008455">
    <property type="term" value="F:alpha-1,6-mannosylglycoprotein 2-beta-N-acetylglucosaminyltransferase activity"/>
    <property type="evidence" value="ECO:0007669"/>
    <property type="project" value="InterPro"/>
</dbReference>
<evidence type="ECO:0000256" key="10">
    <source>
        <dbReference type="ARBA" id="ARBA00023167"/>
    </source>
</evidence>
<dbReference type="EMBL" id="CAJOBQ010000451">
    <property type="protein sequence ID" value="CAF4358188.1"/>
    <property type="molecule type" value="Genomic_DNA"/>
</dbReference>
<keyword evidence="10 13" id="KW-0486">Methionine biosynthesis</keyword>
<dbReference type="UniPathway" id="UPA00904">
    <property type="reaction ID" value="UER00878"/>
</dbReference>
<evidence type="ECO:0000256" key="17">
    <source>
        <dbReference type="PIRSR" id="PIRSR607754-2"/>
    </source>
</evidence>
<sequence length="1237" mass="144066">MLRYIILWLFIMTMIKLTITFYDDLQQQSIDSTSLALPFDDDDLNKDKKQDSFNLTMNESQYVNATATNRTVIEYYREYVQRKNQEQFMRNKHLFSLTTTRYILLVQVHTRVVYLKKFIEMLKDVQAINQTLLIFSHDFIDAEINVLVTNIKFVPVIQIFYPFSQQLYPDEFPGLDPNDCPRDIAKHRALSSRCKNAPYPDKYGHYREVSIVQIKHHWWWKLNYVFNSIQVLQNRSDLLVLLLEEDFYLSPDALFFLKKMENEKERICPECLIYTLGNLEKSGRQFNNIGSKVSIAYWHARYNLGMTITYSFWCSIVKHAEAFCNVDDYNWDWSLVYLAQKHFNYPRVIWSTSARVIHLGSCGIHHKKTCSNQSDIARWDETKKFYETNQQYLFPKKPLTIHAKYEAKRPLKQINGGWSDVRDRQLSQVSFDLYQRQHFASFHSVPFHRPSITTLRSMVRTTSTCSAQQSNLPRLPVPTLADTARKYLKTVAPLLNNDEFNETKKIVEEFQHESKPLQELLLKRADTEENWLSQWWLDKVYLEWRSNLPIFYNPALLLPRQSYRDFDGQIQFAAHVIQGILQYRSLIDSNQIPVDRFGSDPLCMDQYRKVLGICRIPAKSIDRLHLYNKTGHRHVAVFHRNNIYRLPVYDDQGNKLSAADIYSSLKKLADSKGSDEKQTLIGHLTADERQLWAPIHEQLSLVPENKNFFDTINDSLFVLCLDENYQSSSGTAIKKDTQTLIGLNFLHGGGTKYNTANRWFDKTLQVIVAPDGYSGVNYEHSLAEGGIITALVDYVLDHCKTTQPLVSTNKPSLLNKCQVVIPKDVEQSISESEKRVNKFIENCDLTVYKYPEFGKEFAKQNKLSIDGMIQVALQVAYFRMHGKCGATYESGSLRRYHLGRTETIRSCTLEAQQFARAMSEQHNETGSNTKYELFLKAMQAQRQYTTDAINAKGIDRHLLGLRLIAAENNLPKPALYNHISYKRAMHYILSTSQVGAKHDCVMIYGPAVDDGYGCCYNPRNDSINYMVTTFKINNGGTNPIEFSNHFNSSLTDIRSLIEVRCWYMDDVQDNPQDDHRLKDIDVPTLCDRTGVQVWHFEPEKTFANNECPSLAKLKQDRGYTYEDEVKVQPSMEKYEEKLKMFFAEHIHTDEEIRLVLDGSGFFDVRDCDDKWMRIHVFPGDLIILPAGMYHRFIPDSKNFIHVRRFFLGEPVWTPVNRPDGDTHPSRQDYVKNLKHHN</sequence>
<feature type="binding site" evidence="15">
    <location>
        <position position="890"/>
    </location>
    <ligand>
        <name>(R)-carnitine</name>
        <dbReference type="ChEBI" id="CHEBI:16347"/>
    </ligand>
</feature>
<keyword evidence="7 13" id="KW-0223">Dioxygenase</keyword>
<feature type="binding site" evidence="15">
    <location>
        <position position="888"/>
    </location>
    <ligand>
        <name>(R)-carnitine</name>
        <dbReference type="ChEBI" id="CHEBI:16347"/>
    </ligand>
</feature>
<comment type="catalytic activity">
    <reaction evidence="13">
        <text>1,2-dihydroxy-5-(methylsulfanyl)pent-1-en-3-one + O2 = 4-methylsulfanyl-2-oxobutanoate + formate + 2 H(+)</text>
        <dbReference type="Rhea" id="RHEA:24504"/>
        <dbReference type="ChEBI" id="CHEBI:15378"/>
        <dbReference type="ChEBI" id="CHEBI:15379"/>
        <dbReference type="ChEBI" id="CHEBI:15740"/>
        <dbReference type="ChEBI" id="CHEBI:16723"/>
        <dbReference type="ChEBI" id="CHEBI:49252"/>
        <dbReference type="EC" id="1.13.11.54"/>
    </reaction>
</comment>
<feature type="binding site" evidence="13">
    <location>
        <position position="1145"/>
    </location>
    <ligand>
        <name>Fe(2+)</name>
        <dbReference type="ChEBI" id="CHEBI:29033"/>
        <note>for iron-dependent acireductone dioxygenase activity</note>
    </ligand>
</feature>
<dbReference type="HAMAP" id="MF_03154">
    <property type="entry name" value="Salvage_MtnD_euk"/>
    <property type="match status" value="1"/>
</dbReference>
<dbReference type="PROSITE" id="PS00439">
    <property type="entry name" value="ACYLTRANSF_C_1"/>
    <property type="match status" value="1"/>
</dbReference>
<dbReference type="InterPro" id="IPR029044">
    <property type="entry name" value="Nucleotide-diphossugar_trans"/>
</dbReference>
<dbReference type="PROSITE" id="PS00440">
    <property type="entry name" value="ACYLTRANSF_C_2"/>
    <property type="match status" value="1"/>
</dbReference>
<accession>A0A820LJ83</accession>
<feature type="binding site" evidence="17">
    <location>
        <position position="358"/>
    </location>
    <ligand>
        <name>Mn(2+)</name>
        <dbReference type="ChEBI" id="CHEBI:29035"/>
    </ligand>
</feature>
<keyword evidence="4 13" id="KW-0028">Amino-acid biosynthesis</keyword>
<dbReference type="Pfam" id="PF03079">
    <property type="entry name" value="ARD"/>
    <property type="match status" value="1"/>
</dbReference>
<dbReference type="GO" id="GO:0005777">
    <property type="term" value="C:peroxisome"/>
    <property type="evidence" value="ECO:0007669"/>
    <property type="project" value="TreeGrafter"/>
</dbReference>
<keyword evidence="3 13" id="KW-0533">Nickel</keyword>
<dbReference type="Gene3D" id="3.30.559.70">
    <property type="entry name" value="Choline/Carnitine o-acyltransferase, domain 2"/>
    <property type="match status" value="1"/>
</dbReference>
<keyword evidence="12" id="KW-0012">Acyltransferase</keyword>
<dbReference type="InterPro" id="IPR007754">
    <property type="entry name" value="GlcNAc_II"/>
</dbReference>
<evidence type="ECO:0000259" key="21">
    <source>
        <dbReference type="Pfam" id="PF00755"/>
    </source>
</evidence>
<keyword evidence="5" id="KW-0808">Transferase</keyword>
<evidence type="ECO:0000256" key="13">
    <source>
        <dbReference type="HAMAP-Rule" id="MF_03154"/>
    </source>
</evidence>
<evidence type="ECO:0000256" key="18">
    <source>
        <dbReference type="PIRSR" id="PIRSR607754-3"/>
    </source>
</evidence>
<feature type="active site" description="Proton acceptor" evidence="14">
    <location>
        <position position="780"/>
    </location>
</feature>
<keyword evidence="19" id="KW-0325">Glycoprotein</keyword>